<feature type="non-terminal residue" evidence="1">
    <location>
        <position position="76"/>
    </location>
</feature>
<proteinExistence type="predicted"/>
<feature type="non-terminal residue" evidence="1">
    <location>
        <position position="1"/>
    </location>
</feature>
<organism evidence="1 2">
    <name type="scientific">Racocetra persica</name>
    <dbReference type="NCBI Taxonomy" id="160502"/>
    <lineage>
        <taxon>Eukaryota</taxon>
        <taxon>Fungi</taxon>
        <taxon>Fungi incertae sedis</taxon>
        <taxon>Mucoromycota</taxon>
        <taxon>Glomeromycotina</taxon>
        <taxon>Glomeromycetes</taxon>
        <taxon>Diversisporales</taxon>
        <taxon>Gigasporaceae</taxon>
        <taxon>Racocetra</taxon>
    </lineage>
</organism>
<dbReference type="EMBL" id="CAJVQC010041728">
    <property type="protein sequence ID" value="CAG8773609.1"/>
    <property type="molecule type" value="Genomic_DNA"/>
</dbReference>
<evidence type="ECO:0000313" key="1">
    <source>
        <dbReference type="EMBL" id="CAG8773609.1"/>
    </source>
</evidence>
<accession>A0ACA9R1Z0</accession>
<protein>
    <submittedName>
        <fullName evidence="1">21607_t:CDS:1</fullName>
    </submittedName>
</protein>
<comment type="caution">
    <text evidence="1">The sequence shown here is derived from an EMBL/GenBank/DDBJ whole genome shotgun (WGS) entry which is preliminary data.</text>
</comment>
<keyword evidence="2" id="KW-1185">Reference proteome</keyword>
<gene>
    <name evidence="1" type="ORF">RPERSI_LOCUS16707</name>
</gene>
<name>A0ACA9R1Z0_9GLOM</name>
<sequence length="76" mass="8798">FVDCSLALAIIKYFVIKEDNQLNNWIGKSATYISENAIELFRKKAKLIEYITGKSDKRIESIIDDMSEEELLKINI</sequence>
<evidence type="ECO:0000313" key="2">
    <source>
        <dbReference type="Proteomes" id="UP000789920"/>
    </source>
</evidence>
<dbReference type="Proteomes" id="UP000789920">
    <property type="component" value="Unassembled WGS sequence"/>
</dbReference>
<reference evidence="1" key="1">
    <citation type="submission" date="2021-06" db="EMBL/GenBank/DDBJ databases">
        <authorList>
            <person name="Kallberg Y."/>
            <person name="Tangrot J."/>
            <person name="Rosling A."/>
        </authorList>
    </citation>
    <scope>NUCLEOTIDE SEQUENCE</scope>
    <source>
        <strain evidence="1">MA461A</strain>
    </source>
</reference>